<dbReference type="PATRIC" id="fig|1178515.4.peg.4196"/>
<dbReference type="GO" id="GO:0016747">
    <property type="term" value="F:acyltransferase activity, transferring groups other than amino-acyl groups"/>
    <property type="evidence" value="ECO:0007669"/>
    <property type="project" value="InterPro"/>
</dbReference>
<dbReference type="AlphaFoldDB" id="A0A172TMQ6"/>
<dbReference type="Proteomes" id="UP000076927">
    <property type="component" value="Chromosome"/>
</dbReference>
<keyword evidence="5" id="KW-1185">Reference proteome</keyword>
<organism evidence="4 5">
    <name type="scientific">Paenibacillus swuensis</name>
    <dbReference type="NCBI Taxonomy" id="1178515"/>
    <lineage>
        <taxon>Bacteria</taxon>
        <taxon>Bacillati</taxon>
        <taxon>Bacillota</taxon>
        <taxon>Bacilli</taxon>
        <taxon>Bacillales</taxon>
        <taxon>Paenibacillaceae</taxon>
        <taxon>Paenibacillus</taxon>
    </lineage>
</organism>
<dbReference type="SUPFAM" id="SSF55729">
    <property type="entry name" value="Acyl-CoA N-acyltransferases (Nat)"/>
    <property type="match status" value="1"/>
</dbReference>
<gene>
    <name evidence="4" type="ORF">SY83_20720</name>
</gene>
<dbReference type="PROSITE" id="PS51186">
    <property type="entry name" value="GNAT"/>
    <property type="match status" value="1"/>
</dbReference>
<dbReference type="CDD" id="cd04301">
    <property type="entry name" value="NAT_SF"/>
    <property type="match status" value="1"/>
</dbReference>
<evidence type="ECO:0000313" key="5">
    <source>
        <dbReference type="Proteomes" id="UP000076927"/>
    </source>
</evidence>
<evidence type="ECO:0000256" key="1">
    <source>
        <dbReference type="ARBA" id="ARBA00022679"/>
    </source>
</evidence>
<evidence type="ECO:0000256" key="2">
    <source>
        <dbReference type="ARBA" id="ARBA00023315"/>
    </source>
</evidence>
<keyword evidence="2" id="KW-0012">Acyltransferase</keyword>
<proteinExistence type="predicted"/>
<dbReference type="PANTHER" id="PTHR43072:SF23">
    <property type="entry name" value="UPF0039 PROTEIN C11D3.02C"/>
    <property type="match status" value="1"/>
</dbReference>
<dbReference type="PANTHER" id="PTHR43072">
    <property type="entry name" value="N-ACETYLTRANSFERASE"/>
    <property type="match status" value="1"/>
</dbReference>
<accession>A0A172TMQ6</accession>
<evidence type="ECO:0000259" key="3">
    <source>
        <dbReference type="PROSITE" id="PS51186"/>
    </source>
</evidence>
<sequence>MVVNKSLTTYEIMDAQKDDLPAIVAIYNSTISGRMVTADTEEITVESRFRWFEEHSPNFRPLWVIRDRESRQICGWLSFQSFYGRPAYNGTAEISIYVDEAFRGRGIGRILMDEALNTCPRLGLKTVLGFIFGHNEPSLQLFRKYGFETWAHMPNVAELDGVERDLIIVGLRVQA</sequence>
<protein>
    <submittedName>
        <fullName evidence="4">Phosphinothricin acetyltransferase</fullName>
    </submittedName>
</protein>
<dbReference type="EMBL" id="CP011388">
    <property type="protein sequence ID" value="ANE48308.1"/>
    <property type="molecule type" value="Genomic_DNA"/>
</dbReference>
<dbReference type="STRING" id="1178515.SY83_20720"/>
<keyword evidence="1 4" id="KW-0808">Transferase</keyword>
<dbReference type="InterPro" id="IPR000182">
    <property type="entry name" value="GNAT_dom"/>
</dbReference>
<dbReference type="InterPro" id="IPR016181">
    <property type="entry name" value="Acyl_CoA_acyltransferase"/>
</dbReference>
<evidence type="ECO:0000313" key="4">
    <source>
        <dbReference type="EMBL" id="ANE48308.1"/>
    </source>
</evidence>
<feature type="domain" description="N-acetyltransferase" evidence="3">
    <location>
        <begin position="10"/>
        <end position="168"/>
    </location>
</feature>
<name>A0A172TMQ6_9BACL</name>
<dbReference type="Pfam" id="PF00583">
    <property type="entry name" value="Acetyltransf_1"/>
    <property type="match status" value="1"/>
</dbReference>
<dbReference type="KEGG" id="pswu:SY83_20720"/>
<reference evidence="4 5" key="1">
    <citation type="submission" date="2015-01" db="EMBL/GenBank/DDBJ databases">
        <title>Paenibacillus swuensis/DY6/whole genome sequencing.</title>
        <authorList>
            <person name="Kim M.K."/>
            <person name="Srinivasan S."/>
            <person name="Lee J.-J."/>
        </authorList>
    </citation>
    <scope>NUCLEOTIDE SEQUENCE [LARGE SCALE GENOMIC DNA]</scope>
    <source>
        <strain evidence="4 5">DY6</strain>
    </source>
</reference>
<dbReference type="OrthoDB" id="9798006at2"/>
<dbReference type="Gene3D" id="3.40.630.30">
    <property type="match status" value="1"/>
</dbReference>